<comment type="caution">
    <text evidence="5">The sequence shown here is derived from an EMBL/GenBank/DDBJ whole genome shotgun (WGS) entry which is preliminary data.</text>
</comment>
<gene>
    <name evidence="5" type="ORF">FCI23_55495</name>
</gene>
<dbReference type="InterPro" id="IPR000835">
    <property type="entry name" value="HTH_MarR-typ"/>
</dbReference>
<evidence type="ECO:0000313" key="6">
    <source>
        <dbReference type="Proteomes" id="UP000305778"/>
    </source>
</evidence>
<dbReference type="Pfam" id="PF12802">
    <property type="entry name" value="MarR_2"/>
    <property type="match status" value="1"/>
</dbReference>
<dbReference type="PANTHER" id="PTHR42756">
    <property type="entry name" value="TRANSCRIPTIONAL REGULATOR, MARR"/>
    <property type="match status" value="1"/>
</dbReference>
<accession>A0A4U0R8M2</accession>
<dbReference type="OrthoDB" id="4463574at2"/>
<organism evidence="5 6">
    <name type="scientific">Actinacidiphila oryziradicis</name>
    <dbReference type="NCBI Taxonomy" id="2571141"/>
    <lineage>
        <taxon>Bacteria</taxon>
        <taxon>Bacillati</taxon>
        <taxon>Actinomycetota</taxon>
        <taxon>Actinomycetes</taxon>
        <taxon>Kitasatosporales</taxon>
        <taxon>Streptomycetaceae</taxon>
        <taxon>Actinacidiphila</taxon>
    </lineage>
</organism>
<sequence length="153" mass="16746">MAENDDNGAAVEDLLGTRLGYLLKHAQLRLAKHAGPALAPFGLDARELAVLAVLAAGRPLSQLEAARRLGVDRTTMVALVDALEGKGLVERRRSEEDRRRNVVELTERGRRARADAEDAREAAEREFLAPLGEKDAARLVKALQVLIRTPNRP</sequence>
<feature type="domain" description="HTH marR-type" evidence="4">
    <location>
        <begin position="16"/>
        <end position="148"/>
    </location>
</feature>
<dbReference type="SUPFAM" id="SSF46785">
    <property type="entry name" value="Winged helix' DNA-binding domain"/>
    <property type="match status" value="1"/>
</dbReference>
<name>A0A4U0R8M2_9ACTN</name>
<proteinExistence type="predicted"/>
<dbReference type="Proteomes" id="UP000305778">
    <property type="component" value="Unassembled WGS sequence"/>
</dbReference>
<keyword evidence="1" id="KW-0805">Transcription regulation</keyword>
<dbReference type="GO" id="GO:0003677">
    <property type="term" value="F:DNA binding"/>
    <property type="evidence" value="ECO:0007669"/>
    <property type="project" value="UniProtKB-KW"/>
</dbReference>
<dbReference type="PRINTS" id="PR00598">
    <property type="entry name" value="HTHMARR"/>
</dbReference>
<dbReference type="InterPro" id="IPR036388">
    <property type="entry name" value="WH-like_DNA-bd_sf"/>
</dbReference>
<evidence type="ECO:0000259" key="4">
    <source>
        <dbReference type="PROSITE" id="PS50995"/>
    </source>
</evidence>
<dbReference type="GO" id="GO:0003700">
    <property type="term" value="F:DNA-binding transcription factor activity"/>
    <property type="evidence" value="ECO:0007669"/>
    <property type="project" value="InterPro"/>
</dbReference>
<evidence type="ECO:0000256" key="2">
    <source>
        <dbReference type="ARBA" id="ARBA00023125"/>
    </source>
</evidence>
<dbReference type="SMART" id="SM00347">
    <property type="entry name" value="HTH_MARR"/>
    <property type="match status" value="1"/>
</dbReference>
<dbReference type="InterPro" id="IPR036390">
    <property type="entry name" value="WH_DNA-bd_sf"/>
</dbReference>
<dbReference type="PANTHER" id="PTHR42756:SF1">
    <property type="entry name" value="TRANSCRIPTIONAL REPRESSOR OF EMRAB OPERON"/>
    <property type="match status" value="1"/>
</dbReference>
<dbReference type="Gene3D" id="1.10.10.10">
    <property type="entry name" value="Winged helix-like DNA-binding domain superfamily/Winged helix DNA-binding domain"/>
    <property type="match status" value="1"/>
</dbReference>
<dbReference type="AlphaFoldDB" id="A0A4U0R8M2"/>
<dbReference type="EMBL" id="SUMC01000313">
    <property type="protein sequence ID" value="TJZ91471.1"/>
    <property type="molecule type" value="Genomic_DNA"/>
</dbReference>
<evidence type="ECO:0000256" key="3">
    <source>
        <dbReference type="ARBA" id="ARBA00023163"/>
    </source>
</evidence>
<evidence type="ECO:0000313" key="5">
    <source>
        <dbReference type="EMBL" id="TJZ91471.1"/>
    </source>
</evidence>
<keyword evidence="2" id="KW-0238">DNA-binding</keyword>
<reference evidence="5 6" key="1">
    <citation type="submission" date="2019-04" db="EMBL/GenBank/DDBJ databases">
        <title>Streptomyces oryziradicis sp. nov., a novel actinomycete isolated from rhizosphere soil of rice (Oryza sativa L.).</title>
        <authorList>
            <person name="Li C."/>
        </authorList>
    </citation>
    <scope>NUCLEOTIDE SEQUENCE [LARGE SCALE GENOMIC DNA]</scope>
    <source>
        <strain evidence="5 6">NEAU-C40</strain>
    </source>
</reference>
<dbReference type="RefSeq" id="WP_136731739.1">
    <property type="nucleotide sequence ID" value="NZ_SUMC01000313.1"/>
</dbReference>
<evidence type="ECO:0000256" key="1">
    <source>
        <dbReference type="ARBA" id="ARBA00023015"/>
    </source>
</evidence>
<keyword evidence="3" id="KW-0804">Transcription</keyword>
<protein>
    <submittedName>
        <fullName evidence="5">Winged helix-turn-helix transcriptional regulator</fullName>
    </submittedName>
</protein>
<dbReference type="PROSITE" id="PS50995">
    <property type="entry name" value="HTH_MARR_2"/>
    <property type="match status" value="1"/>
</dbReference>
<keyword evidence="6" id="KW-1185">Reference proteome</keyword>